<dbReference type="AlphaFoldDB" id="A0A0A7PRN9"/>
<evidence type="ECO:0000313" key="2">
    <source>
        <dbReference type="Proteomes" id="UP000030907"/>
    </source>
</evidence>
<dbReference type="KEGG" id="sphk:SKP52_18940"/>
<keyword evidence="2" id="KW-1185">Reference proteome</keyword>
<gene>
    <name evidence="1" type="ORF">SKP52_18940</name>
</gene>
<proteinExistence type="predicted"/>
<sequence>MQGTPKFVGEAPVVKSIATGLAPGLNLETTIPANPKIVAAITRLHEIKELHANWDSYGSQAVSATSFRPALELIIEAVHRCKEPSIVPLAEGGIGLRWEEAGKALELDVQVDEAVEAYAEGVEIDEPVNPMSIKEAMELLVRYCRT</sequence>
<dbReference type="STRING" id="1515612.SKP52_18940"/>
<dbReference type="HOGENOM" id="CLU_1776246_0_0_5"/>
<name>A0A0A7PRN9_9SPHN</name>
<protein>
    <submittedName>
        <fullName evidence="1">Uncharacterized protein</fullName>
    </submittedName>
</protein>
<evidence type="ECO:0000313" key="1">
    <source>
        <dbReference type="EMBL" id="AJA10657.1"/>
    </source>
</evidence>
<dbReference type="Proteomes" id="UP000030907">
    <property type="component" value="Chromosome"/>
</dbReference>
<organism evidence="1 2">
    <name type="scientific">Sphingopyxis fribergensis</name>
    <dbReference type="NCBI Taxonomy" id="1515612"/>
    <lineage>
        <taxon>Bacteria</taxon>
        <taxon>Pseudomonadati</taxon>
        <taxon>Pseudomonadota</taxon>
        <taxon>Alphaproteobacteria</taxon>
        <taxon>Sphingomonadales</taxon>
        <taxon>Sphingomonadaceae</taxon>
        <taxon>Sphingopyxis</taxon>
    </lineage>
</organism>
<accession>A0A0A7PRN9</accession>
<reference evidence="1 2" key="1">
    <citation type="journal article" date="2015" name="Int. J. Syst. Evol. Microbiol.">
        <title>Description of Sphingopyxis fribergensis sp. nov. - a soil bacterium with the ability to degrade styrene and phenylacetic acid.</title>
        <authorList>
            <person name="Oelschlagel M."/>
            <person name="Ruckert C."/>
            <person name="Kalinowski J."/>
            <person name="Schmidt G."/>
            <person name="Schlomann M."/>
            <person name="Tischler D."/>
        </authorList>
    </citation>
    <scope>NUCLEOTIDE SEQUENCE [LARGE SCALE GENOMIC DNA]</scope>
    <source>
        <strain evidence="1 2">Kp5.2</strain>
    </source>
</reference>
<dbReference type="EMBL" id="CP009122">
    <property type="protein sequence ID" value="AJA10657.1"/>
    <property type="molecule type" value="Genomic_DNA"/>
</dbReference>